<dbReference type="SMR" id="Q54KE4"/>
<reference evidence="1 2" key="1">
    <citation type="journal article" date="2005" name="Nature">
        <title>The genome of the social amoeba Dictyostelium discoideum.</title>
        <authorList>
            <consortium name="The Dictyostelium discoideum Sequencing Consortium"/>
            <person name="Eichinger L."/>
            <person name="Pachebat J.A."/>
            <person name="Glockner G."/>
            <person name="Rajandream M.A."/>
            <person name="Sucgang R."/>
            <person name="Berriman M."/>
            <person name="Song J."/>
            <person name="Olsen R."/>
            <person name="Szafranski K."/>
            <person name="Xu Q."/>
            <person name="Tunggal B."/>
            <person name="Kummerfeld S."/>
            <person name="Madera M."/>
            <person name="Konfortov B.A."/>
            <person name="Rivero F."/>
            <person name="Bankier A.T."/>
            <person name="Lehmann R."/>
            <person name="Hamlin N."/>
            <person name="Davies R."/>
            <person name="Gaudet P."/>
            <person name="Fey P."/>
            <person name="Pilcher K."/>
            <person name="Chen G."/>
            <person name="Saunders D."/>
            <person name="Sodergren E."/>
            <person name="Davis P."/>
            <person name="Kerhornou A."/>
            <person name="Nie X."/>
            <person name="Hall N."/>
            <person name="Anjard C."/>
            <person name="Hemphill L."/>
            <person name="Bason N."/>
            <person name="Farbrother P."/>
            <person name="Desany B."/>
            <person name="Just E."/>
            <person name="Morio T."/>
            <person name="Rost R."/>
            <person name="Churcher C."/>
            <person name="Cooper J."/>
            <person name="Haydock S."/>
            <person name="van Driessche N."/>
            <person name="Cronin A."/>
            <person name="Goodhead I."/>
            <person name="Muzny D."/>
            <person name="Mourier T."/>
            <person name="Pain A."/>
            <person name="Lu M."/>
            <person name="Harper D."/>
            <person name="Lindsay R."/>
            <person name="Hauser H."/>
            <person name="James K."/>
            <person name="Quiles M."/>
            <person name="Madan Babu M."/>
            <person name="Saito T."/>
            <person name="Buchrieser C."/>
            <person name="Wardroper A."/>
            <person name="Felder M."/>
            <person name="Thangavelu M."/>
            <person name="Johnson D."/>
            <person name="Knights A."/>
            <person name="Loulseged H."/>
            <person name="Mungall K."/>
            <person name="Oliver K."/>
            <person name="Price C."/>
            <person name="Quail M.A."/>
            <person name="Urushihara H."/>
            <person name="Hernandez J."/>
            <person name="Rabbinowitsch E."/>
            <person name="Steffen D."/>
            <person name="Sanders M."/>
            <person name="Ma J."/>
            <person name="Kohara Y."/>
            <person name="Sharp S."/>
            <person name="Simmonds M."/>
            <person name="Spiegler S."/>
            <person name="Tivey A."/>
            <person name="Sugano S."/>
            <person name="White B."/>
            <person name="Walker D."/>
            <person name="Woodward J."/>
            <person name="Winckler T."/>
            <person name="Tanaka Y."/>
            <person name="Shaulsky G."/>
            <person name="Schleicher M."/>
            <person name="Weinstock G."/>
            <person name="Rosenthal A."/>
            <person name="Cox E.C."/>
            <person name="Chisholm R.L."/>
            <person name="Gibbs R."/>
            <person name="Loomis W.F."/>
            <person name="Platzer M."/>
            <person name="Kay R.R."/>
            <person name="Williams J."/>
            <person name="Dear P.H."/>
            <person name="Noegel A.A."/>
            <person name="Barrell B."/>
            <person name="Kuspa A."/>
        </authorList>
    </citation>
    <scope>NUCLEOTIDE SEQUENCE [LARGE SCALE GENOMIC DNA]</scope>
    <source>
        <strain evidence="1 2">AX4</strain>
    </source>
</reference>
<dbReference type="RefSeq" id="XP_637279.1">
    <property type="nucleotide sequence ID" value="XM_632187.1"/>
</dbReference>
<protein>
    <submittedName>
        <fullName evidence="1">Uncharacterized protein</fullName>
    </submittedName>
</protein>
<dbReference type="InterPro" id="IPR036915">
    <property type="entry name" value="Cyclin-like_sf"/>
</dbReference>
<dbReference type="VEuPathDB" id="AmoebaDB:DDB_G0287381"/>
<dbReference type="GO" id="GO:0005737">
    <property type="term" value="C:cytoplasm"/>
    <property type="evidence" value="ECO:0000318"/>
    <property type="project" value="GO_Central"/>
</dbReference>
<evidence type="ECO:0000313" key="1">
    <source>
        <dbReference type="EMBL" id="EAL63758.1"/>
    </source>
</evidence>
<dbReference type="GO" id="GO:0016538">
    <property type="term" value="F:cyclin-dependent protein serine/threonine kinase regulator activity"/>
    <property type="evidence" value="ECO:0000318"/>
    <property type="project" value="GO_Central"/>
</dbReference>
<dbReference type="GO" id="GO:0005634">
    <property type="term" value="C:nucleus"/>
    <property type="evidence" value="ECO:0000318"/>
    <property type="project" value="GO_Central"/>
</dbReference>
<dbReference type="KEGG" id="ddi:DDB_G0287381"/>
<dbReference type="Gene3D" id="1.10.472.10">
    <property type="entry name" value="Cyclin-like"/>
    <property type="match status" value="2"/>
</dbReference>
<dbReference type="OMA" id="ICLIQRY"/>
<evidence type="ECO:0000313" key="2">
    <source>
        <dbReference type="Proteomes" id="UP000002195"/>
    </source>
</evidence>
<dbReference type="SUPFAM" id="SSF47954">
    <property type="entry name" value="Cyclin-like"/>
    <property type="match status" value="1"/>
</dbReference>
<dbReference type="eggNOG" id="ENOG502RCP7">
    <property type="taxonomic scope" value="Eukaryota"/>
</dbReference>
<accession>Q54KE4</accession>
<dbReference type="PaxDb" id="44689-DDB0187459"/>
<comment type="caution">
    <text evidence="1">The sequence shown here is derived from an EMBL/GenBank/DDBJ whole genome shotgun (WGS) entry which is preliminary data.</text>
</comment>
<name>Q54KE4_DICDI</name>
<dbReference type="GO" id="GO:0000307">
    <property type="term" value="C:cyclin-dependent protein kinase holoenzyme complex"/>
    <property type="evidence" value="ECO:0000318"/>
    <property type="project" value="GO_Central"/>
</dbReference>
<sequence length="280" mass="33136">MNFEIINDFTRNNIEFNFKEYYQLLKLKEENWRNYNQLYPFPNEIIISILFSLARKYKICTKNVHYSICLIQRYLGLFEFNKKNQSPNKLSSSSSSSTLSSTSSSSSLKELNEFQISICALNISCKLNQVYWCKTFEFKSIINSYFEKDDYLRVEIEFLSIIRFHITIPLISDFVGIIIDGFYLSKNQEDTYKSIIDFIYFKPNEFLCKQSFTLLALSVLCITFSIHDPTSLNFYIKWASNISNYTFQSLQLQINNIIKIVFNNKMTLKVFNEQIWGNKK</sequence>
<dbReference type="dictyBase" id="DDB_G0287381"/>
<dbReference type="EMBL" id="AAFI02000100">
    <property type="protein sequence ID" value="EAL63758.1"/>
    <property type="molecule type" value="Genomic_DNA"/>
</dbReference>
<dbReference type="FunCoup" id="Q54KE4">
    <property type="interactions" value="8"/>
</dbReference>
<dbReference type="AlphaFoldDB" id="Q54KE4"/>
<proteinExistence type="predicted"/>
<dbReference type="HOGENOM" id="CLU_995458_0_0_1"/>
<dbReference type="GO" id="GO:0000082">
    <property type="term" value="P:G1/S transition of mitotic cell cycle"/>
    <property type="evidence" value="ECO:0000318"/>
    <property type="project" value="GO_Central"/>
</dbReference>
<keyword evidence="2" id="KW-1185">Reference proteome</keyword>
<dbReference type="GeneID" id="8626110"/>
<gene>
    <name evidence="1" type="ORF">DDB_G0287381</name>
</gene>
<organism evidence="1 2">
    <name type="scientific">Dictyostelium discoideum</name>
    <name type="common">Social amoeba</name>
    <dbReference type="NCBI Taxonomy" id="44689"/>
    <lineage>
        <taxon>Eukaryota</taxon>
        <taxon>Amoebozoa</taxon>
        <taxon>Evosea</taxon>
        <taxon>Eumycetozoa</taxon>
        <taxon>Dictyostelia</taxon>
        <taxon>Dictyosteliales</taxon>
        <taxon>Dictyosteliaceae</taxon>
        <taxon>Dictyostelium</taxon>
    </lineage>
</organism>
<dbReference type="InParanoid" id="Q54KE4"/>
<dbReference type="Proteomes" id="UP000002195">
    <property type="component" value="Unassembled WGS sequence"/>
</dbReference>